<dbReference type="SMART" id="SM00563">
    <property type="entry name" value="PlsC"/>
    <property type="match status" value="1"/>
</dbReference>
<organism evidence="5 6">
    <name type="scientific">Kocuria rhizophila</name>
    <dbReference type="NCBI Taxonomy" id="72000"/>
    <lineage>
        <taxon>Bacteria</taxon>
        <taxon>Bacillati</taxon>
        <taxon>Actinomycetota</taxon>
        <taxon>Actinomycetes</taxon>
        <taxon>Micrococcales</taxon>
        <taxon>Micrococcaceae</taxon>
        <taxon>Kocuria</taxon>
    </lineage>
</organism>
<dbReference type="PANTHER" id="PTHR10434">
    <property type="entry name" value="1-ACYL-SN-GLYCEROL-3-PHOSPHATE ACYLTRANSFERASE"/>
    <property type="match status" value="1"/>
</dbReference>
<name>A0AAX2SDF0_KOCRH</name>
<accession>A0AAX2SDF0</accession>
<dbReference type="GO" id="GO:0006654">
    <property type="term" value="P:phosphatidic acid biosynthetic process"/>
    <property type="evidence" value="ECO:0007669"/>
    <property type="project" value="TreeGrafter"/>
</dbReference>
<dbReference type="CDD" id="cd07989">
    <property type="entry name" value="LPLAT_AGPAT-like"/>
    <property type="match status" value="1"/>
</dbReference>
<comment type="caution">
    <text evidence="5">The sequence shown here is derived from an EMBL/GenBank/DDBJ whole genome shotgun (WGS) entry which is preliminary data.</text>
</comment>
<dbReference type="GO" id="GO:0003841">
    <property type="term" value="F:1-acylglycerol-3-phosphate O-acyltransferase activity"/>
    <property type="evidence" value="ECO:0007669"/>
    <property type="project" value="TreeGrafter"/>
</dbReference>
<proteinExistence type="predicted"/>
<dbReference type="PANTHER" id="PTHR10434:SF55">
    <property type="entry name" value="POSSIBLE ACYLTRANSFERASE"/>
    <property type="match status" value="1"/>
</dbReference>
<evidence type="ECO:0000256" key="1">
    <source>
        <dbReference type="ARBA" id="ARBA00022679"/>
    </source>
</evidence>
<dbReference type="Proteomes" id="UP000298017">
    <property type="component" value="Unassembled WGS sequence"/>
</dbReference>
<sequence>MSRTSQRSTFRLIAAAVIPVYRSLAVPRWRGTENIPASGGFVVVSNHLTEIDPITVAYAVYKAGVMPRFLAKESLFRVPVLGPVLTRIGQVPVYRGTSRAKDSLEAAFAELASGGAIIVYPEGTITRDPQMWPMRGRTGAARLALQADVPVVPMVHWGDQEIVYRDPQGHRTARPFPPKRVDGIVGEPLRASDLVPGGLKHPGEPSSEELATATATIMVTVARLLGELRGEPAPQELLDPRAPRRAASSDPGDAAVPEDDLGSAGGSVAP</sequence>
<protein>
    <submittedName>
        <fullName evidence="5">1-acyl-sn-glycerol-3-phosphate acyltransferase</fullName>
    </submittedName>
</protein>
<evidence type="ECO:0000313" key="5">
    <source>
        <dbReference type="EMBL" id="TFI03344.1"/>
    </source>
</evidence>
<evidence type="ECO:0000256" key="2">
    <source>
        <dbReference type="ARBA" id="ARBA00023315"/>
    </source>
</evidence>
<dbReference type="SUPFAM" id="SSF69593">
    <property type="entry name" value="Glycerol-3-phosphate (1)-acyltransferase"/>
    <property type="match status" value="1"/>
</dbReference>
<dbReference type="AlphaFoldDB" id="A0AAX2SDF0"/>
<feature type="domain" description="Phospholipid/glycerol acyltransferase" evidence="4">
    <location>
        <begin position="41"/>
        <end position="159"/>
    </location>
</feature>
<keyword evidence="2 5" id="KW-0012">Acyltransferase</keyword>
<dbReference type="InterPro" id="IPR002123">
    <property type="entry name" value="Plipid/glycerol_acylTrfase"/>
</dbReference>
<evidence type="ECO:0000259" key="4">
    <source>
        <dbReference type="SMART" id="SM00563"/>
    </source>
</evidence>
<evidence type="ECO:0000256" key="3">
    <source>
        <dbReference type="SAM" id="MobiDB-lite"/>
    </source>
</evidence>
<feature type="region of interest" description="Disordered" evidence="3">
    <location>
        <begin position="230"/>
        <end position="270"/>
    </location>
</feature>
<dbReference type="RefSeq" id="WP_135009974.1">
    <property type="nucleotide sequence ID" value="NZ_JAYEXM010000004.1"/>
</dbReference>
<evidence type="ECO:0000313" key="6">
    <source>
        <dbReference type="Proteomes" id="UP000298017"/>
    </source>
</evidence>
<gene>
    <name evidence="5" type="ORF">E4P33_02260</name>
</gene>
<reference evidence="5 6" key="1">
    <citation type="submission" date="2019-03" db="EMBL/GenBank/DDBJ databases">
        <title>Genome Sequencing and Assembly of Various Microbes Isolated from Alder Root Nodule.</title>
        <authorList>
            <person name="Swanson E."/>
            <person name="Sevigny J.L."/>
            <person name="Pesce C."/>
            <person name="Davis I."/>
            <person name="Kleiner V."/>
            <person name="Tisa L."/>
        </authorList>
    </citation>
    <scope>NUCLEOTIDE SEQUENCE [LARGE SCALE GENOMIC DNA]</scope>
    <source>
        <strain evidence="5 6">4R-31</strain>
    </source>
</reference>
<keyword evidence="1" id="KW-0808">Transferase</keyword>
<keyword evidence="6" id="KW-1185">Reference proteome</keyword>
<dbReference type="GO" id="GO:0005886">
    <property type="term" value="C:plasma membrane"/>
    <property type="evidence" value="ECO:0007669"/>
    <property type="project" value="TreeGrafter"/>
</dbReference>
<dbReference type="EMBL" id="SPNK01000001">
    <property type="protein sequence ID" value="TFI03344.1"/>
    <property type="molecule type" value="Genomic_DNA"/>
</dbReference>
<dbReference type="Pfam" id="PF01553">
    <property type="entry name" value="Acyltransferase"/>
    <property type="match status" value="1"/>
</dbReference>